<dbReference type="Proteomes" id="UP000887013">
    <property type="component" value="Unassembled WGS sequence"/>
</dbReference>
<accession>A0A8X6N6B7</accession>
<name>A0A8X6N6B7_NEPPI</name>
<dbReference type="AlphaFoldDB" id="A0A8X6N6B7"/>
<proteinExistence type="predicted"/>
<keyword evidence="1" id="KW-1133">Transmembrane helix</keyword>
<protein>
    <submittedName>
        <fullName evidence="2">Uncharacterized protein</fullName>
    </submittedName>
</protein>
<gene>
    <name evidence="2" type="ORF">NPIL_397831</name>
</gene>
<reference evidence="2" key="1">
    <citation type="submission" date="2020-08" db="EMBL/GenBank/DDBJ databases">
        <title>Multicomponent nature underlies the extraordinary mechanical properties of spider dragline silk.</title>
        <authorList>
            <person name="Kono N."/>
            <person name="Nakamura H."/>
            <person name="Mori M."/>
            <person name="Yoshida Y."/>
            <person name="Ohtoshi R."/>
            <person name="Malay A.D."/>
            <person name="Moran D.A.P."/>
            <person name="Tomita M."/>
            <person name="Numata K."/>
            <person name="Arakawa K."/>
        </authorList>
    </citation>
    <scope>NUCLEOTIDE SEQUENCE</scope>
</reference>
<dbReference type="EMBL" id="BMAW01005901">
    <property type="protein sequence ID" value="GFS96483.1"/>
    <property type="molecule type" value="Genomic_DNA"/>
</dbReference>
<keyword evidence="1" id="KW-0812">Transmembrane</keyword>
<feature type="transmembrane region" description="Helical" evidence="1">
    <location>
        <begin position="42"/>
        <end position="59"/>
    </location>
</feature>
<sequence length="82" mass="9656">MLLSRPQMSQGASRSANYRQRLVFIDDSDDCHYNQIKAQTTAFALPSMCFFFLVIVLIFEKGKRLQMSCSRQCHDDYFNRKH</sequence>
<comment type="caution">
    <text evidence="2">The sequence shown here is derived from an EMBL/GenBank/DDBJ whole genome shotgun (WGS) entry which is preliminary data.</text>
</comment>
<keyword evidence="1" id="KW-0472">Membrane</keyword>
<evidence type="ECO:0000313" key="3">
    <source>
        <dbReference type="Proteomes" id="UP000887013"/>
    </source>
</evidence>
<keyword evidence="3" id="KW-1185">Reference proteome</keyword>
<dbReference type="OrthoDB" id="10424821at2759"/>
<organism evidence="2 3">
    <name type="scientific">Nephila pilipes</name>
    <name type="common">Giant wood spider</name>
    <name type="synonym">Nephila maculata</name>
    <dbReference type="NCBI Taxonomy" id="299642"/>
    <lineage>
        <taxon>Eukaryota</taxon>
        <taxon>Metazoa</taxon>
        <taxon>Ecdysozoa</taxon>
        <taxon>Arthropoda</taxon>
        <taxon>Chelicerata</taxon>
        <taxon>Arachnida</taxon>
        <taxon>Araneae</taxon>
        <taxon>Araneomorphae</taxon>
        <taxon>Entelegynae</taxon>
        <taxon>Araneoidea</taxon>
        <taxon>Nephilidae</taxon>
        <taxon>Nephila</taxon>
    </lineage>
</organism>
<evidence type="ECO:0000256" key="1">
    <source>
        <dbReference type="SAM" id="Phobius"/>
    </source>
</evidence>
<evidence type="ECO:0000313" key="2">
    <source>
        <dbReference type="EMBL" id="GFS96483.1"/>
    </source>
</evidence>